<accession>A0A0J7KT50</accession>
<feature type="region of interest" description="Disordered" evidence="1">
    <location>
        <begin position="118"/>
        <end position="139"/>
    </location>
</feature>
<feature type="compositionally biased region" description="Polar residues" evidence="1">
    <location>
        <begin position="26"/>
        <end position="47"/>
    </location>
</feature>
<dbReference type="AlphaFoldDB" id="A0A0J7KT50"/>
<organism evidence="2 3">
    <name type="scientific">Lasius niger</name>
    <name type="common">Black garden ant</name>
    <dbReference type="NCBI Taxonomy" id="67767"/>
    <lineage>
        <taxon>Eukaryota</taxon>
        <taxon>Metazoa</taxon>
        <taxon>Ecdysozoa</taxon>
        <taxon>Arthropoda</taxon>
        <taxon>Hexapoda</taxon>
        <taxon>Insecta</taxon>
        <taxon>Pterygota</taxon>
        <taxon>Neoptera</taxon>
        <taxon>Endopterygota</taxon>
        <taxon>Hymenoptera</taxon>
        <taxon>Apocrita</taxon>
        <taxon>Aculeata</taxon>
        <taxon>Formicoidea</taxon>
        <taxon>Formicidae</taxon>
        <taxon>Formicinae</taxon>
        <taxon>Lasius</taxon>
        <taxon>Lasius</taxon>
    </lineage>
</organism>
<dbReference type="OrthoDB" id="7700262at2759"/>
<keyword evidence="2" id="KW-0808">Transferase</keyword>
<keyword evidence="2" id="KW-0695">RNA-directed DNA polymerase</keyword>
<gene>
    <name evidence="2" type="ORF">RF55_6392</name>
</gene>
<proteinExistence type="predicted"/>
<dbReference type="Proteomes" id="UP000036403">
    <property type="component" value="Unassembled WGS sequence"/>
</dbReference>
<evidence type="ECO:0000313" key="2">
    <source>
        <dbReference type="EMBL" id="KMQ93501.1"/>
    </source>
</evidence>
<dbReference type="STRING" id="67767.A0A0J7KT50"/>
<dbReference type="PaxDb" id="67767-A0A0J7KT50"/>
<protein>
    <submittedName>
        <fullName evidence="2">Reverse transcriptase</fullName>
    </submittedName>
</protein>
<sequence length="486" mass="55359">MTSTNKDSMEVESDTNIQPQFIPLPSGSNSAESNCPSFDSRDSQGSVENEIRRIISKKRSSSSNDTQSNKRVSIDPSEAPDPRLVNKYSLDSKPPFIVHIEQIIPPPPRAIYLVQDSAKDKPSNKAGNSQDSDRKQKSANSTYGIIAMGKRLTKYIEDFNTAFDLKTIGRNKFSVTFSEGTTANRFVESFNNKLNQIFPGERWVAAIPNFKVIKQYILRGIDDDDSPEELLANIRPPPEWGILWTPPFEVSRLKKPVRQKSNNNNNNMVTKYVDSESYIVRFRASIVPPSVIYMGKRLVLRPYIQRVRRCDRCHRYGHIAKICRTTDSNAICVRCGKYSSTHNGDDKSKCTSDKPSCINCIRHKLKDSEHEASWFKCPIFLQQKEIKKIMAYRGVSLSEAENILHNSDTDNIKYNGLNNRSVKPFTAPLPTLFDFLPPNLASPYKNSQPGTYTTNLKPNSRRYSDICSLFIKFISYINKKQNERKK</sequence>
<evidence type="ECO:0000256" key="1">
    <source>
        <dbReference type="SAM" id="MobiDB-lite"/>
    </source>
</evidence>
<reference evidence="2 3" key="1">
    <citation type="submission" date="2015-04" db="EMBL/GenBank/DDBJ databases">
        <title>Lasius niger genome sequencing.</title>
        <authorList>
            <person name="Konorov E.A."/>
            <person name="Nikitin M.A."/>
            <person name="Kirill M.V."/>
            <person name="Chang P."/>
        </authorList>
    </citation>
    <scope>NUCLEOTIDE SEQUENCE [LARGE SCALE GENOMIC DNA]</scope>
    <source>
        <tissue evidence="2">Whole</tissue>
    </source>
</reference>
<keyword evidence="3" id="KW-1185">Reference proteome</keyword>
<feature type="region of interest" description="Disordered" evidence="1">
    <location>
        <begin position="1"/>
        <end position="87"/>
    </location>
</feature>
<dbReference type="EMBL" id="LBMM01003467">
    <property type="protein sequence ID" value="KMQ93501.1"/>
    <property type="molecule type" value="Genomic_DNA"/>
</dbReference>
<comment type="caution">
    <text evidence="2">The sequence shown here is derived from an EMBL/GenBank/DDBJ whole genome shotgun (WGS) entry which is preliminary data.</text>
</comment>
<name>A0A0J7KT50_LASNI</name>
<evidence type="ECO:0000313" key="3">
    <source>
        <dbReference type="Proteomes" id="UP000036403"/>
    </source>
</evidence>
<keyword evidence="2" id="KW-0548">Nucleotidyltransferase</keyword>
<dbReference type="GO" id="GO:0003964">
    <property type="term" value="F:RNA-directed DNA polymerase activity"/>
    <property type="evidence" value="ECO:0007669"/>
    <property type="project" value="UniProtKB-KW"/>
</dbReference>